<proteinExistence type="predicted"/>
<dbReference type="RefSeq" id="WP_262065758.1">
    <property type="nucleotide sequence ID" value="NZ_JAMXOD010000006.1"/>
</dbReference>
<evidence type="ECO:0008006" key="3">
    <source>
        <dbReference type="Google" id="ProtNLM"/>
    </source>
</evidence>
<reference evidence="1 2" key="1">
    <citation type="journal article" date="2022" name="Genome Biol. Evol.">
        <title>Host diet, physiology and behaviors set the stage for Lachnospiraceae cladogenesis.</title>
        <authorList>
            <person name="Vera-Ponce De Leon A."/>
            <person name="Schneider M."/>
            <person name="Jahnes B.C."/>
            <person name="Sadowski V."/>
            <person name="Camuy-Velez L.A."/>
            <person name="Duan J."/>
            <person name="Sabree Z.L."/>
        </authorList>
    </citation>
    <scope>NUCLEOTIDE SEQUENCE [LARGE SCALE GENOMIC DNA]</scope>
    <source>
        <strain evidence="1 2">PAL113</strain>
    </source>
</reference>
<name>A0ABT1E825_9FIRM</name>
<evidence type="ECO:0000313" key="1">
    <source>
        <dbReference type="EMBL" id="MCP1101970.1"/>
    </source>
</evidence>
<dbReference type="EMBL" id="JAMZFW010000006">
    <property type="protein sequence ID" value="MCP1101970.1"/>
    <property type="molecule type" value="Genomic_DNA"/>
</dbReference>
<evidence type="ECO:0000313" key="2">
    <source>
        <dbReference type="Proteomes" id="UP001523566"/>
    </source>
</evidence>
<protein>
    <recommendedName>
        <fullName evidence="3">DUF2158 domain-containing protein</fullName>
    </recommendedName>
</protein>
<gene>
    <name evidence="1" type="ORF">NK125_06010</name>
</gene>
<keyword evidence="2" id="KW-1185">Reference proteome</keyword>
<sequence length="71" mass="7871">MKFETHKSIINVENGESYDIGDVVTIKRLDGSGAGSCKIVKITDTGFHYSQGGSKKKNVQYKDIEGLDKYK</sequence>
<accession>A0ABT1E825</accession>
<dbReference type="Proteomes" id="UP001523566">
    <property type="component" value="Unassembled WGS sequence"/>
</dbReference>
<comment type="caution">
    <text evidence="1">The sequence shown here is derived from an EMBL/GenBank/DDBJ whole genome shotgun (WGS) entry which is preliminary data.</text>
</comment>
<organism evidence="1 2">
    <name type="scientific">Aequitasia blattaphilus</name>
    <dbReference type="NCBI Taxonomy" id="2949332"/>
    <lineage>
        <taxon>Bacteria</taxon>
        <taxon>Bacillati</taxon>
        <taxon>Bacillota</taxon>
        <taxon>Clostridia</taxon>
        <taxon>Lachnospirales</taxon>
        <taxon>Lachnospiraceae</taxon>
        <taxon>Aequitasia</taxon>
    </lineage>
</organism>